<dbReference type="AlphaFoldDB" id="A0AA39UQJ5"/>
<dbReference type="EMBL" id="JAUEPR010000002">
    <property type="protein sequence ID" value="KAK0488520.1"/>
    <property type="molecule type" value="Genomic_DNA"/>
</dbReference>
<evidence type="ECO:0000313" key="2">
    <source>
        <dbReference type="Proteomes" id="UP001175227"/>
    </source>
</evidence>
<keyword evidence="2" id="KW-1185">Reference proteome</keyword>
<proteinExistence type="predicted"/>
<accession>A0AA39UQJ5</accession>
<evidence type="ECO:0008006" key="3">
    <source>
        <dbReference type="Google" id="ProtNLM"/>
    </source>
</evidence>
<protein>
    <recommendedName>
        <fullName evidence="3">Essential protein Yae1 N-terminal domain-containing protein</fullName>
    </recommendedName>
</protein>
<gene>
    <name evidence="1" type="ORF">IW261DRAFT_1556976</name>
</gene>
<comment type="caution">
    <text evidence="1">The sequence shown here is derived from an EMBL/GenBank/DDBJ whole genome shotgun (WGS) entry which is preliminary data.</text>
</comment>
<evidence type="ECO:0000313" key="1">
    <source>
        <dbReference type="EMBL" id="KAK0488520.1"/>
    </source>
</evidence>
<organism evidence="1 2">
    <name type="scientific">Armillaria novae-zelandiae</name>
    <dbReference type="NCBI Taxonomy" id="153914"/>
    <lineage>
        <taxon>Eukaryota</taxon>
        <taxon>Fungi</taxon>
        <taxon>Dikarya</taxon>
        <taxon>Basidiomycota</taxon>
        <taxon>Agaricomycotina</taxon>
        <taxon>Agaricomycetes</taxon>
        <taxon>Agaricomycetidae</taxon>
        <taxon>Agaricales</taxon>
        <taxon>Marasmiineae</taxon>
        <taxon>Physalacriaceae</taxon>
        <taxon>Armillaria</taxon>
    </lineage>
</organism>
<reference evidence="1" key="1">
    <citation type="submission" date="2023-06" db="EMBL/GenBank/DDBJ databases">
        <authorList>
            <consortium name="Lawrence Berkeley National Laboratory"/>
            <person name="Ahrendt S."/>
            <person name="Sahu N."/>
            <person name="Indic B."/>
            <person name="Wong-Bajracharya J."/>
            <person name="Merenyi Z."/>
            <person name="Ke H.-M."/>
            <person name="Monk M."/>
            <person name="Kocsube S."/>
            <person name="Drula E."/>
            <person name="Lipzen A."/>
            <person name="Balint B."/>
            <person name="Henrissat B."/>
            <person name="Andreopoulos B."/>
            <person name="Martin F.M."/>
            <person name="Harder C.B."/>
            <person name="Rigling D."/>
            <person name="Ford K.L."/>
            <person name="Foster G.D."/>
            <person name="Pangilinan J."/>
            <person name="Papanicolaou A."/>
            <person name="Barry K."/>
            <person name="LaButti K."/>
            <person name="Viragh M."/>
            <person name="Koriabine M."/>
            <person name="Yan M."/>
            <person name="Riley R."/>
            <person name="Champramary S."/>
            <person name="Plett K.L."/>
            <person name="Tsai I.J."/>
            <person name="Slot J."/>
            <person name="Sipos G."/>
            <person name="Plett J."/>
            <person name="Nagy L.G."/>
            <person name="Grigoriev I.V."/>
        </authorList>
    </citation>
    <scope>NUCLEOTIDE SEQUENCE</scope>
    <source>
        <strain evidence="1">ICMP 16352</strain>
    </source>
</reference>
<sequence>MDSDWDEEVTSNLHVGEAEWTKVFSESANTGYREGITGGKQAVLQEASSARFALVGAPIGHELGLL</sequence>
<name>A0AA39UQJ5_9AGAR</name>
<dbReference type="Proteomes" id="UP001175227">
    <property type="component" value="Unassembled WGS sequence"/>
</dbReference>